<dbReference type="Proteomes" id="UP000053989">
    <property type="component" value="Unassembled WGS sequence"/>
</dbReference>
<accession>A0A0C3DAB2</accession>
<feature type="region of interest" description="Disordered" evidence="1">
    <location>
        <begin position="231"/>
        <end position="392"/>
    </location>
</feature>
<feature type="compositionally biased region" description="Polar residues" evidence="1">
    <location>
        <begin position="251"/>
        <end position="260"/>
    </location>
</feature>
<feature type="region of interest" description="Disordered" evidence="1">
    <location>
        <begin position="1"/>
        <end position="137"/>
    </location>
</feature>
<feature type="compositionally biased region" description="Low complexity" evidence="1">
    <location>
        <begin position="69"/>
        <end position="79"/>
    </location>
</feature>
<organism evidence="2 3">
    <name type="scientific">Scleroderma citrinum Foug A</name>
    <dbReference type="NCBI Taxonomy" id="1036808"/>
    <lineage>
        <taxon>Eukaryota</taxon>
        <taxon>Fungi</taxon>
        <taxon>Dikarya</taxon>
        <taxon>Basidiomycota</taxon>
        <taxon>Agaricomycotina</taxon>
        <taxon>Agaricomycetes</taxon>
        <taxon>Agaricomycetidae</taxon>
        <taxon>Boletales</taxon>
        <taxon>Sclerodermatineae</taxon>
        <taxon>Sclerodermataceae</taxon>
        <taxon>Scleroderma</taxon>
    </lineage>
</organism>
<evidence type="ECO:0000313" key="3">
    <source>
        <dbReference type="Proteomes" id="UP000053989"/>
    </source>
</evidence>
<reference evidence="2 3" key="1">
    <citation type="submission" date="2014-04" db="EMBL/GenBank/DDBJ databases">
        <authorList>
            <consortium name="DOE Joint Genome Institute"/>
            <person name="Kuo A."/>
            <person name="Kohler A."/>
            <person name="Nagy L.G."/>
            <person name="Floudas D."/>
            <person name="Copeland A."/>
            <person name="Barry K.W."/>
            <person name="Cichocki N."/>
            <person name="Veneault-Fourrey C."/>
            <person name="LaButti K."/>
            <person name="Lindquist E.A."/>
            <person name="Lipzen A."/>
            <person name="Lundell T."/>
            <person name="Morin E."/>
            <person name="Murat C."/>
            <person name="Sun H."/>
            <person name="Tunlid A."/>
            <person name="Henrissat B."/>
            <person name="Grigoriev I.V."/>
            <person name="Hibbett D.S."/>
            <person name="Martin F."/>
            <person name="Nordberg H.P."/>
            <person name="Cantor M.N."/>
            <person name="Hua S.X."/>
        </authorList>
    </citation>
    <scope>NUCLEOTIDE SEQUENCE [LARGE SCALE GENOMIC DNA]</scope>
    <source>
        <strain evidence="2 3">Foug A</strain>
    </source>
</reference>
<dbReference type="STRING" id="1036808.A0A0C3DAB2"/>
<feature type="compositionally biased region" description="Polar residues" evidence="1">
    <location>
        <begin position="360"/>
        <end position="370"/>
    </location>
</feature>
<feature type="compositionally biased region" description="Acidic residues" evidence="1">
    <location>
        <begin position="235"/>
        <end position="245"/>
    </location>
</feature>
<protein>
    <submittedName>
        <fullName evidence="2">Uncharacterized protein</fullName>
    </submittedName>
</protein>
<feature type="compositionally biased region" description="Low complexity" evidence="1">
    <location>
        <begin position="16"/>
        <end position="29"/>
    </location>
</feature>
<proteinExistence type="predicted"/>
<dbReference type="HOGENOM" id="CLU_041577_0_0_1"/>
<dbReference type="OrthoDB" id="3237291at2759"/>
<feature type="compositionally biased region" description="Low complexity" evidence="1">
    <location>
        <begin position="267"/>
        <end position="279"/>
    </location>
</feature>
<dbReference type="InParanoid" id="A0A0C3DAB2"/>
<reference evidence="3" key="2">
    <citation type="submission" date="2015-01" db="EMBL/GenBank/DDBJ databases">
        <title>Evolutionary Origins and Diversification of the Mycorrhizal Mutualists.</title>
        <authorList>
            <consortium name="DOE Joint Genome Institute"/>
            <consortium name="Mycorrhizal Genomics Consortium"/>
            <person name="Kohler A."/>
            <person name="Kuo A."/>
            <person name="Nagy L.G."/>
            <person name="Floudas D."/>
            <person name="Copeland A."/>
            <person name="Barry K.W."/>
            <person name="Cichocki N."/>
            <person name="Veneault-Fourrey C."/>
            <person name="LaButti K."/>
            <person name="Lindquist E.A."/>
            <person name="Lipzen A."/>
            <person name="Lundell T."/>
            <person name="Morin E."/>
            <person name="Murat C."/>
            <person name="Riley R."/>
            <person name="Ohm R."/>
            <person name="Sun H."/>
            <person name="Tunlid A."/>
            <person name="Henrissat B."/>
            <person name="Grigoriev I.V."/>
            <person name="Hibbett D.S."/>
            <person name="Martin F."/>
        </authorList>
    </citation>
    <scope>NUCLEOTIDE SEQUENCE [LARGE SCALE GENOMIC DNA]</scope>
    <source>
        <strain evidence="3">Foug A</strain>
    </source>
</reference>
<feature type="compositionally biased region" description="Low complexity" evidence="1">
    <location>
        <begin position="115"/>
        <end position="127"/>
    </location>
</feature>
<sequence length="460" mass="48815">MTEPEPTQAPPVIPDPVAESNSPSPAAASQDTSSPATEVEERDDVSSVGPSRSSPDPPVAVPQPEEESTGTVTITVSGSDVQNEALPPSPNLKPTAPLQNKSTFRAVVHRKVTETPAATAPASSLAAPPTPQVVRPRRSPGIVVDVTPSIAPGELTILLEEAALLELRLTEGDTSENLDAPSARTPTSATFQPADPRSVSVTTLTEKPLPVLDTELRARLSLSIPAIREPTLESEIPEIPEEDETSDGRSLASTTFSQRSPSHRKYLSGLRRLTGRRSSANMPGAYPRDSISLSSEDSAMVATPPDSLSGRSGGFGIAWPSVSPKKQGSMGRASSFTDKLFNRSRTRSNVSTTDTDRSSVYETPQHSLNIPSPGVSPIGRRSGQCASPRSTSWIPHDSYSDLSPTSSFIDKDIFDAFPSVPETVPQGPYSHLDVGDAAIARASALPMKVRKHPNQRLSMM</sequence>
<evidence type="ECO:0000313" key="2">
    <source>
        <dbReference type="EMBL" id="KIM53046.1"/>
    </source>
</evidence>
<dbReference type="EMBL" id="KN822191">
    <property type="protein sequence ID" value="KIM53046.1"/>
    <property type="molecule type" value="Genomic_DNA"/>
</dbReference>
<evidence type="ECO:0000256" key="1">
    <source>
        <dbReference type="SAM" id="MobiDB-lite"/>
    </source>
</evidence>
<gene>
    <name evidence="2" type="ORF">SCLCIDRAFT_139746</name>
</gene>
<dbReference type="AlphaFoldDB" id="A0A0C3DAB2"/>
<name>A0A0C3DAB2_9AGAM</name>
<keyword evidence="3" id="KW-1185">Reference proteome</keyword>
<feature type="region of interest" description="Disordered" evidence="1">
    <location>
        <begin position="173"/>
        <end position="201"/>
    </location>
</feature>